<proteinExistence type="predicted"/>
<organism evidence="1 2">
    <name type="scientific">Polypedilum vanderplanki</name>
    <name type="common">Sleeping chironomid midge</name>
    <dbReference type="NCBI Taxonomy" id="319348"/>
    <lineage>
        <taxon>Eukaryota</taxon>
        <taxon>Metazoa</taxon>
        <taxon>Ecdysozoa</taxon>
        <taxon>Arthropoda</taxon>
        <taxon>Hexapoda</taxon>
        <taxon>Insecta</taxon>
        <taxon>Pterygota</taxon>
        <taxon>Neoptera</taxon>
        <taxon>Endopterygota</taxon>
        <taxon>Diptera</taxon>
        <taxon>Nematocera</taxon>
        <taxon>Chironomoidea</taxon>
        <taxon>Chironomidae</taxon>
        <taxon>Chironominae</taxon>
        <taxon>Polypedilum</taxon>
        <taxon>Polypedilum</taxon>
    </lineage>
</organism>
<dbReference type="InterPro" id="IPR027417">
    <property type="entry name" value="P-loop_NTPase"/>
</dbReference>
<dbReference type="Proteomes" id="UP001107558">
    <property type="component" value="Chromosome 2"/>
</dbReference>
<sequence length="353" mass="41439">MAHCTLKSHKGVFKTLFYPVEILEYMQKHKIFEIISELMIRIGIERPSNGEIIDFMIMKLIEIAKKFKNRIDEKNVMKIEFYNCCNVRMLRELSMRLHIPLVECCECCPNDNFNKKKQLYKSHLIVCEFNGKSALKTHKCKTFINNFKYLIPNIRLIQNPIRNNIQWNHRVLFVGRLGSGRKTQASMLAHEFGLILIDCDQALMEYERKKCGIGFWGFLQEILLKPHCLCNGYAIVSNVISKEKLEILMEKFIHPPNQIIFIHTNENKCRRRILRRHEGILSSYRGITLPSLTSLSTTQEPIDINVLLNYHMNLYNLHKQEFLTKMKDKIYHVNGNGSVNDIKTSIWAHVARL</sequence>
<protein>
    <recommendedName>
        <fullName evidence="3">Shikimate kinase</fullName>
    </recommendedName>
</protein>
<comment type="caution">
    <text evidence="1">The sequence shown here is derived from an EMBL/GenBank/DDBJ whole genome shotgun (WGS) entry which is preliminary data.</text>
</comment>
<dbReference type="AlphaFoldDB" id="A0A9J6C0P2"/>
<name>A0A9J6C0P2_POLVA</name>
<accession>A0A9J6C0P2</accession>
<evidence type="ECO:0008006" key="3">
    <source>
        <dbReference type="Google" id="ProtNLM"/>
    </source>
</evidence>
<dbReference type="OrthoDB" id="522106at2759"/>
<evidence type="ECO:0000313" key="2">
    <source>
        <dbReference type="Proteomes" id="UP001107558"/>
    </source>
</evidence>
<dbReference type="EMBL" id="JADBJN010000002">
    <property type="protein sequence ID" value="KAG5675570.1"/>
    <property type="molecule type" value="Genomic_DNA"/>
</dbReference>
<evidence type="ECO:0000313" key="1">
    <source>
        <dbReference type="EMBL" id="KAG5675570.1"/>
    </source>
</evidence>
<gene>
    <name evidence="1" type="ORF">PVAND_005464</name>
</gene>
<dbReference type="SUPFAM" id="SSF52540">
    <property type="entry name" value="P-loop containing nucleoside triphosphate hydrolases"/>
    <property type="match status" value="1"/>
</dbReference>
<dbReference type="Gene3D" id="3.40.50.300">
    <property type="entry name" value="P-loop containing nucleotide triphosphate hydrolases"/>
    <property type="match status" value="1"/>
</dbReference>
<reference evidence="1" key="1">
    <citation type="submission" date="2021-03" db="EMBL/GenBank/DDBJ databases">
        <title>Chromosome level genome of the anhydrobiotic midge Polypedilum vanderplanki.</title>
        <authorList>
            <person name="Yoshida Y."/>
            <person name="Kikawada T."/>
            <person name="Gusev O."/>
        </authorList>
    </citation>
    <scope>NUCLEOTIDE SEQUENCE</scope>
    <source>
        <strain evidence="1">NIAS01</strain>
        <tissue evidence="1">Whole body or cell culture</tissue>
    </source>
</reference>
<keyword evidence="2" id="KW-1185">Reference proteome</keyword>